<gene>
    <name evidence="2" type="ORF">ACFSQZ_14145</name>
</gene>
<evidence type="ECO:0000313" key="2">
    <source>
        <dbReference type="EMBL" id="MFD2277607.1"/>
    </source>
</evidence>
<dbReference type="Proteomes" id="UP001597297">
    <property type="component" value="Unassembled WGS sequence"/>
</dbReference>
<accession>A0ABW5E5G6</accession>
<evidence type="ECO:0000259" key="1">
    <source>
        <dbReference type="Pfam" id="PF00149"/>
    </source>
</evidence>
<dbReference type="RefSeq" id="WP_377093717.1">
    <property type="nucleotide sequence ID" value="NZ_JBHSJM010000001.1"/>
</dbReference>
<dbReference type="Gene3D" id="3.60.21.10">
    <property type="match status" value="1"/>
</dbReference>
<organism evidence="2 3">
    <name type="scientific">Rubritalea spongiae</name>
    <dbReference type="NCBI Taxonomy" id="430797"/>
    <lineage>
        <taxon>Bacteria</taxon>
        <taxon>Pseudomonadati</taxon>
        <taxon>Verrucomicrobiota</taxon>
        <taxon>Verrucomicrobiia</taxon>
        <taxon>Verrucomicrobiales</taxon>
        <taxon>Rubritaleaceae</taxon>
        <taxon>Rubritalea</taxon>
    </lineage>
</organism>
<dbReference type="Pfam" id="PF00149">
    <property type="entry name" value="Metallophos"/>
    <property type="match status" value="1"/>
</dbReference>
<dbReference type="EMBL" id="JBHUJC010000043">
    <property type="protein sequence ID" value="MFD2277607.1"/>
    <property type="molecule type" value="Genomic_DNA"/>
</dbReference>
<proteinExistence type="predicted"/>
<dbReference type="InterPro" id="IPR029052">
    <property type="entry name" value="Metallo-depent_PP-like"/>
</dbReference>
<protein>
    <submittedName>
        <fullName evidence="2">Metallophosphoesterase</fullName>
    </submittedName>
</protein>
<name>A0ABW5E5G6_9BACT</name>
<dbReference type="InterPro" id="IPR004843">
    <property type="entry name" value="Calcineurin-like_PHP"/>
</dbReference>
<sequence>MALYTIGDIHGKFSKLANKLNELPTGAQIICVGDIGLGFPDSRTAECLSDVDQVATERGQQVWLIRGNHDNPDIWQTQREEWNSQLRNIRIARDVDRLKIGNVHAILVGGAISLDRSHPDRLDGHNWWNKEGVQASALEQVERIVDSYGRADILITHAGPIEAKPGPERDTETFEFYQKNDPSLKTDVLAERQLLSDILVASQARTIAFGHYHVPLESNVGPIRYRCCAELEAWEYVKRSVLPPLPAL</sequence>
<feature type="domain" description="Calcineurin-like phosphoesterase" evidence="1">
    <location>
        <begin position="5"/>
        <end position="215"/>
    </location>
</feature>
<keyword evidence="3" id="KW-1185">Reference proteome</keyword>
<comment type="caution">
    <text evidence="2">The sequence shown here is derived from an EMBL/GenBank/DDBJ whole genome shotgun (WGS) entry which is preliminary data.</text>
</comment>
<reference evidence="3" key="1">
    <citation type="journal article" date="2019" name="Int. J. Syst. Evol. Microbiol.">
        <title>The Global Catalogue of Microorganisms (GCM) 10K type strain sequencing project: providing services to taxonomists for standard genome sequencing and annotation.</title>
        <authorList>
            <consortium name="The Broad Institute Genomics Platform"/>
            <consortium name="The Broad Institute Genome Sequencing Center for Infectious Disease"/>
            <person name="Wu L."/>
            <person name="Ma J."/>
        </authorList>
    </citation>
    <scope>NUCLEOTIDE SEQUENCE [LARGE SCALE GENOMIC DNA]</scope>
    <source>
        <strain evidence="3">JCM 16545</strain>
    </source>
</reference>
<evidence type="ECO:0000313" key="3">
    <source>
        <dbReference type="Proteomes" id="UP001597297"/>
    </source>
</evidence>
<dbReference type="SUPFAM" id="SSF56300">
    <property type="entry name" value="Metallo-dependent phosphatases"/>
    <property type="match status" value="1"/>
</dbReference>